<reference evidence="2" key="1">
    <citation type="submission" date="2023-08" db="EMBL/GenBank/DDBJ databases">
        <authorList>
            <person name="Chen Y."/>
            <person name="Shah S."/>
            <person name="Dougan E. K."/>
            <person name="Thang M."/>
            <person name="Chan C."/>
        </authorList>
    </citation>
    <scope>NUCLEOTIDE SEQUENCE</scope>
</reference>
<feature type="region of interest" description="Disordered" evidence="1">
    <location>
        <begin position="58"/>
        <end position="82"/>
    </location>
</feature>
<dbReference type="AlphaFoldDB" id="A0AA36MP95"/>
<evidence type="ECO:0000313" key="2">
    <source>
        <dbReference type="EMBL" id="CAJ1374372.1"/>
    </source>
</evidence>
<organism evidence="2 3">
    <name type="scientific">Effrenium voratum</name>
    <dbReference type="NCBI Taxonomy" id="2562239"/>
    <lineage>
        <taxon>Eukaryota</taxon>
        <taxon>Sar</taxon>
        <taxon>Alveolata</taxon>
        <taxon>Dinophyceae</taxon>
        <taxon>Suessiales</taxon>
        <taxon>Symbiodiniaceae</taxon>
        <taxon>Effrenium</taxon>
    </lineage>
</organism>
<sequence>MKKKINIEMWCTVLAVEDMFRDQLFLRKAATEMGVFLPTPMAALLDLTDRRKVVPAKLELRHSSPKQRSERSRSRGRPTETEFPVDEVEFSQDSIGRRFRCGREIRHTVSELLCGEVKPDRDSFMILNAVRVGQRIICRNNRRLWALREFQRLKRRGKSDFQVKVRLRVVQYHDPLFVNFVESRAPRKQEMPREREDHEAEDDARVRAEDALELMLQEQDRNEDQRTEEPVAEPEKDAFTCRRQATRAGLSLVAGWAAFAVPGRVLSVLRRSAGRGAVRWPRRLMLAMVPAVPAAAEAKGNPFLLLQDGMEAFRQARVEDSVKLFDEAAESGFPKARLWQRGLSLYYAERFADGTEQFRKDVDLNPNDTEESIWAFLCEAKMQGFDQARKQMLTVGQDPRPVMRNAYALFRGDDDGKYLETMENLAERSGSDCFYASLYLGLFYEAKADSAKAKEWLLKAVDSSYGRSSNDYMADLARVHALRRGWRSEL</sequence>
<evidence type="ECO:0000256" key="1">
    <source>
        <dbReference type="SAM" id="MobiDB-lite"/>
    </source>
</evidence>
<proteinExistence type="predicted"/>
<dbReference type="Gene3D" id="1.25.40.10">
    <property type="entry name" value="Tetratricopeptide repeat domain"/>
    <property type="match status" value="1"/>
</dbReference>
<protein>
    <submittedName>
        <fullName evidence="2">Uncharacterized protein</fullName>
    </submittedName>
</protein>
<dbReference type="PANTHER" id="PTHR47908:SF2">
    <property type="entry name" value="TETRATRICOPEPTIDE REPEAT (TPR)-LIKE SUPERFAMILY PROTEIN"/>
    <property type="match status" value="1"/>
</dbReference>
<name>A0AA36MP95_9DINO</name>
<feature type="region of interest" description="Disordered" evidence="1">
    <location>
        <begin position="216"/>
        <end position="236"/>
    </location>
</feature>
<dbReference type="PANTHER" id="PTHR47908">
    <property type="match status" value="1"/>
</dbReference>
<accession>A0AA36MP95</accession>
<dbReference type="GO" id="GO:0009507">
    <property type="term" value="C:chloroplast"/>
    <property type="evidence" value="ECO:0007669"/>
    <property type="project" value="TreeGrafter"/>
</dbReference>
<comment type="caution">
    <text evidence="2">The sequence shown here is derived from an EMBL/GenBank/DDBJ whole genome shotgun (WGS) entry which is preliminary data.</text>
</comment>
<gene>
    <name evidence="2" type="ORF">EVOR1521_LOCUS3942</name>
</gene>
<evidence type="ECO:0000313" key="3">
    <source>
        <dbReference type="Proteomes" id="UP001178507"/>
    </source>
</evidence>
<dbReference type="Proteomes" id="UP001178507">
    <property type="component" value="Unassembled WGS sequence"/>
</dbReference>
<feature type="compositionally biased region" description="Basic and acidic residues" evidence="1">
    <location>
        <begin position="218"/>
        <end position="236"/>
    </location>
</feature>
<dbReference type="SUPFAM" id="SSF48452">
    <property type="entry name" value="TPR-like"/>
    <property type="match status" value="1"/>
</dbReference>
<feature type="compositionally biased region" description="Basic and acidic residues" evidence="1">
    <location>
        <begin position="58"/>
        <end position="80"/>
    </location>
</feature>
<dbReference type="InterPro" id="IPR011990">
    <property type="entry name" value="TPR-like_helical_dom_sf"/>
</dbReference>
<dbReference type="EMBL" id="CAUJNA010000247">
    <property type="protein sequence ID" value="CAJ1374372.1"/>
    <property type="molecule type" value="Genomic_DNA"/>
</dbReference>
<keyword evidence="3" id="KW-1185">Reference proteome</keyword>